<evidence type="ECO:0008006" key="3">
    <source>
        <dbReference type="Google" id="ProtNLM"/>
    </source>
</evidence>
<proteinExistence type="predicted"/>
<dbReference type="RefSeq" id="WP_378140483.1">
    <property type="nucleotide sequence ID" value="NZ_JBHSEF010000010.1"/>
</dbReference>
<name>A0ABV8USG1_9BACL</name>
<evidence type="ECO:0000313" key="2">
    <source>
        <dbReference type="Proteomes" id="UP001595733"/>
    </source>
</evidence>
<dbReference type="Proteomes" id="UP001595733">
    <property type="component" value="Unassembled WGS sequence"/>
</dbReference>
<dbReference type="EMBL" id="JBHSEF010000010">
    <property type="protein sequence ID" value="MFC4354247.1"/>
    <property type="molecule type" value="Genomic_DNA"/>
</dbReference>
<comment type="caution">
    <text evidence="1">The sequence shown here is derived from an EMBL/GenBank/DDBJ whole genome shotgun (WGS) entry which is preliminary data.</text>
</comment>
<organism evidence="1 2">
    <name type="scientific">Chryseomicrobium palamuruense</name>
    <dbReference type="NCBI Taxonomy" id="682973"/>
    <lineage>
        <taxon>Bacteria</taxon>
        <taxon>Bacillati</taxon>
        <taxon>Bacillota</taxon>
        <taxon>Bacilli</taxon>
        <taxon>Bacillales</taxon>
        <taxon>Caryophanaceae</taxon>
        <taxon>Chryseomicrobium</taxon>
    </lineage>
</organism>
<reference evidence="2" key="1">
    <citation type="journal article" date="2019" name="Int. J. Syst. Evol. Microbiol.">
        <title>The Global Catalogue of Microorganisms (GCM) 10K type strain sequencing project: providing services to taxonomists for standard genome sequencing and annotation.</title>
        <authorList>
            <consortium name="The Broad Institute Genomics Platform"/>
            <consortium name="The Broad Institute Genome Sequencing Center for Infectious Disease"/>
            <person name="Wu L."/>
            <person name="Ma J."/>
        </authorList>
    </citation>
    <scope>NUCLEOTIDE SEQUENCE [LARGE SCALE GENOMIC DNA]</scope>
    <source>
        <strain evidence="2">CCUG 50353</strain>
    </source>
</reference>
<gene>
    <name evidence="1" type="ORF">ACFO0S_04065</name>
</gene>
<sequence length="116" mass="13508">MNRAYESYILDEPAYKHLAKHLEKVTDLAEYEVDILLYDFVMGLNDQHPFAEVVNDLLRQVKHQSEEVVQHTLQLIEIAWSTTPHWALKGHTPSDLMVDEKKQLMPVPPKMRSGKK</sequence>
<accession>A0ABV8USG1</accession>
<protein>
    <recommendedName>
        <fullName evidence="3">Immunity protein 30 domain-containing protein</fullName>
    </recommendedName>
</protein>
<evidence type="ECO:0000313" key="1">
    <source>
        <dbReference type="EMBL" id="MFC4354247.1"/>
    </source>
</evidence>
<keyword evidence="2" id="KW-1185">Reference proteome</keyword>